<evidence type="ECO:0000256" key="1">
    <source>
        <dbReference type="ARBA" id="ARBA00002001"/>
    </source>
</evidence>
<comment type="subunit">
    <text evidence="9">The nucleosome is a histone octamer containing two molecules each of H2A, H2B, H3 and H4 assembled in one H3-H4 heterotetramer and two H2A-H2B heterodimers. The octamer wraps approximately 147 bp of DNA.</text>
</comment>
<feature type="compositionally biased region" description="Basic and acidic residues" evidence="10">
    <location>
        <begin position="951"/>
        <end position="961"/>
    </location>
</feature>
<dbReference type="EMBL" id="CM017878">
    <property type="protein sequence ID" value="KAG1354171.1"/>
    <property type="molecule type" value="Genomic_DNA"/>
</dbReference>
<dbReference type="PROSITE" id="PS00047">
    <property type="entry name" value="HISTONE_H4"/>
    <property type="match status" value="1"/>
</dbReference>
<accession>A0A8K0N4K0</accession>
<reference evidence="11" key="2">
    <citation type="submission" date="2019-07" db="EMBL/GenBank/DDBJ databases">
        <authorList>
            <person name="Yang Y."/>
            <person name="Bocs S."/>
            <person name="Baudouin L."/>
        </authorList>
    </citation>
    <scope>NUCLEOTIDE SEQUENCE</scope>
    <source>
        <tissue evidence="11">Spear leaf of Hainan Tall coconut</tissue>
    </source>
</reference>
<evidence type="ECO:0000256" key="9">
    <source>
        <dbReference type="RuleBase" id="RU000528"/>
    </source>
</evidence>
<evidence type="ECO:0000313" key="12">
    <source>
        <dbReference type="Proteomes" id="UP000797356"/>
    </source>
</evidence>
<feature type="compositionally biased region" description="Basic and acidic residues" evidence="10">
    <location>
        <begin position="820"/>
        <end position="832"/>
    </location>
</feature>
<reference evidence="11" key="1">
    <citation type="journal article" date="2017" name="Gigascience">
        <title>The genome draft of coconut (Cocos nucifera).</title>
        <authorList>
            <person name="Xiao Y."/>
            <person name="Xu P."/>
            <person name="Fan H."/>
            <person name="Baudouin L."/>
            <person name="Xia W."/>
            <person name="Bocs S."/>
            <person name="Xu J."/>
            <person name="Li Q."/>
            <person name="Guo A."/>
            <person name="Zhou L."/>
            <person name="Li J."/>
            <person name="Wu Y."/>
            <person name="Ma Z."/>
            <person name="Armero A."/>
            <person name="Issali A.E."/>
            <person name="Liu N."/>
            <person name="Peng M."/>
            <person name="Yang Y."/>
        </authorList>
    </citation>
    <scope>NUCLEOTIDE SEQUENCE</scope>
    <source>
        <tissue evidence="11">Spear leaf of Hainan Tall coconut</tissue>
    </source>
</reference>
<keyword evidence="7 9" id="KW-0539">Nucleus</keyword>
<dbReference type="InterPro" id="IPR019809">
    <property type="entry name" value="Histone_H4_CS"/>
</dbReference>
<dbReference type="SUPFAM" id="SSF47113">
    <property type="entry name" value="Histone-fold"/>
    <property type="match status" value="1"/>
</dbReference>
<keyword evidence="8 9" id="KW-0544">Nucleosome core</keyword>
<sequence>MSGRGKGGKGLGKGGAKRHRKVLRDNIQGITKPAIRRLARRGGVKRISGLIYEETRGVLKIFLENVIRDAVTYTEHARRKTVTAMDVVYALKRQGRTLYGFGGVYGLDMEKLIRVDIPESIRCSSCAKGKDHKYHATELVGKCGLNVLGFRLVIWHSLDSLGDFELGVNLLAQQSGDSIAGVPIKKRPFILSQFSSPTKTPSLLPEDSERPWKKLCISEVESSASDSSAQPALGTDFIAAGSLEAKGESLDNRDVNAACGHENHIESNVQELALKTATPAIKGTSVVKDSNMDDKSACWSGMQNNQLLSTLKRPSELPVGERAGEEKFASSDKSAFQRVASMTGWRLASPRDGKDAGESSVKQDKVDHLSYDLPLGVRHAIIHNNYSNLSSRVDSVHHCVNRSNWDLNVPMDTWDSSASDSVMVQDGHDGSTYRGIHGQKLETPPVRMTPGESSNMLQKSNNLRLGNFSRSSDDHNRSDVGLDLQLKPPSRPELCINWGAMAPPDLSLSLAGSTIDISGKVVKPEPYEEASQNGSWKVEMVSLKSEGLRHVKPEPCDGSSQAKKDAELAGSGDNKSACAVMVKSEPPEEPSQDSLKRLTGKSPDIEGDNHRLMSYHTEGHPDAGETKAMDLNSEAVSVDDELHDGSKMLASAEIPASESGGATVGLVSQAVILDSNKNDSGELHNSTCLLQDEEGNDIKTSDLASKSQISAEKGLNSVSETCQVACQASYSLTEPVVFGGEKEPAVFDGMSEGSAEMDCSDDDNNIASSNLVAMDEHQVDSYGNSKGGENAQEKINLSADIQTKQSNYDEHGSISFHNANDAREKTLKKRDGDDEYEDDRVRESTLMSHGANVSLSKKGSKYVLGKETADTIGPTDMSTVMLSNMDAKEKEIDLDEMKTGHSTEKIISVLCNSNNDINLSSTKDVHESSVMEIPKASSSKTKLIKTVHKITENHPQKEKGSEMTSKSTGSLSAKNIAKSSEGDKGPRHEDAGGSFPSAKHLVSSKKNSPLNDVAIKHIDGWDRNSQIKKVNSAPNRSSFGNTKSPYARSISSQTERERLTDKSHRWERSHSRGTRNDRCSDRTLKYESGKNEDQPVDKHGSDFINNRKADDRLGALYCNRNYGPPGDPELNDQKIFRFSRPYGRGEAAFAVESDGSVRNTGRIGRRLPENEPPRLSRFPPRRRSPVPREVLVPSDAQIAGPSVRDVSPSRYIGRDVPDPFLLSREEKIMRALPDDMMDPLPFPHPHPRLLYERVDNDLIRRQRRSHSPVHRRIPSRLHRAHSPHQWSPSGRSSDVLDGHPELIRCRSPPAFRMDRLRSPHQHPCFPEDVMVRRHGSPPPFPRLLDDMRDIYPLEEHDLPRPGRVLQRNIRRFDLIGPQESADEEYFGPFPVNQLHELEGDDEFVARKKFDERRGFLHPFVQRPIVSNDGENCLPYPVEDGPRPIRFCPEAEELFPDRGSPRDFDGRIGNRIGNMPNRLRGMAERGDDYRYHGAPGWRDGGLNDARLKRRRL</sequence>
<dbReference type="Proteomes" id="UP000797356">
    <property type="component" value="Chromosome 7"/>
</dbReference>
<keyword evidence="6 9" id="KW-0238">DNA-binding</keyword>
<feature type="region of interest" description="Disordered" evidence="10">
    <location>
        <begin position="1026"/>
        <end position="1105"/>
    </location>
</feature>
<dbReference type="GO" id="GO:0005634">
    <property type="term" value="C:nucleus"/>
    <property type="evidence" value="ECO:0007669"/>
    <property type="project" value="UniProtKB-SubCell"/>
</dbReference>
<feature type="region of interest" description="Disordered" evidence="10">
    <location>
        <begin position="464"/>
        <end position="485"/>
    </location>
</feature>
<evidence type="ECO:0000256" key="3">
    <source>
        <dbReference type="ARBA" id="ARBA00004286"/>
    </source>
</evidence>
<evidence type="ECO:0000256" key="5">
    <source>
        <dbReference type="ARBA" id="ARBA00022454"/>
    </source>
</evidence>
<dbReference type="OrthoDB" id="758862at2759"/>
<feature type="region of interest" description="Disordered" evidence="10">
    <location>
        <begin position="1159"/>
        <end position="1186"/>
    </location>
</feature>
<dbReference type="PANTHER" id="PTHR34536:SF4">
    <property type="entry name" value="BTZ DOMAIN-CONTAINING PROTEIN"/>
    <property type="match status" value="1"/>
</dbReference>
<comment type="caution">
    <text evidence="11">The sequence shown here is derived from an EMBL/GenBank/DDBJ whole genome shotgun (WGS) entry which is preliminary data.</text>
</comment>
<feature type="region of interest" description="Disordered" evidence="10">
    <location>
        <begin position="810"/>
        <end position="839"/>
    </location>
</feature>
<evidence type="ECO:0000313" key="11">
    <source>
        <dbReference type="EMBL" id="KAG1354171.1"/>
    </source>
</evidence>
<feature type="region of interest" description="Disordered" evidence="10">
    <location>
        <begin position="951"/>
        <end position="1008"/>
    </location>
</feature>
<proteinExistence type="inferred from homology"/>
<name>A0A8K0N4K0_COCNU</name>
<dbReference type="CDD" id="cd22912">
    <property type="entry name" value="HFD_H4"/>
    <property type="match status" value="1"/>
</dbReference>
<feature type="compositionally biased region" description="Basic and acidic residues" evidence="10">
    <location>
        <begin position="980"/>
        <end position="991"/>
    </location>
</feature>
<keyword evidence="5 9" id="KW-0158">Chromosome</keyword>
<dbReference type="Gene3D" id="1.10.20.10">
    <property type="entry name" value="Histone, subunit A"/>
    <property type="match status" value="1"/>
</dbReference>
<evidence type="ECO:0000256" key="8">
    <source>
        <dbReference type="ARBA" id="ARBA00023269"/>
    </source>
</evidence>
<dbReference type="InterPro" id="IPR001951">
    <property type="entry name" value="Histone_H4"/>
</dbReference>
<feature type="region of interest" description="Disordered" evidence="10">
    <location>
        <begin position="1277"/>
        <end position="1300"/>
    </location>
</feature>
<evidence type="ECO:0000256" key="4">
    <source>
        <dbReference type="ARBA" id="ARBA00006564"/>
    </source>
</evidence>
<feature type="compositionally biased region" description="Polar residues" evidence="10">
    <location>
        <begin position="1026"/>
        <end position="1053"/>
    </location>
</feature>
<comment type="subcellular location">
    <subcellularLocation>
        <location evidence="3">Chromosome</location>
    </subcellularLocation>
    <subcellularLocation>
        <location evidence="2">Nucleus</location>
    </subcellularLocation>
</comment>
<feature type="region of interest" description="Disordered" evidence="10">
    <location>
        <begin position="549"/>
        <end position="607"/>
    </location>
</feature>
<evidence type="ECO:0000256" key="10">
    <source>
        <dbReference type="SAM" id="MobiDB-lite"/>
    </source>
</evidence>
<feature type="compositionally biased region" description="Basic and acidic residues" evidence="10">
    <location>
        <begin position="1054"/>
        <end position="1105"/>
    </location>
</feature>
<feature type="region of interest" description="Disordered" evidence="10">
    <location>
        <begin position="315"/>
        <end position="335"/>
    </location>
</feature>
<evidence type="ECO:0000256" key="7">
    <source>
        <dbReference type="ARBA" id="ARBA00023242"/>
    </source>
</evidence>
<comment type="similarity">
    <text evidence="4 9">Belongs to the histone H4 family.</text>
</comment>
<evidence type="ECO:0000256" key="2">
    <source>
        <dbReference type="ARBA" id="ARBA00004123"/>
    </source>
</evidence>
<dbReference type="GO" id="GO:0000786">
    <property type="term" value="C:nucleosome"/>
    <property type="evidence" value="ECO:0007669"/>
    <property type="project" value="UniProtKB-KW"/>
</dbReference>
<organism evidence="11 12">
    <name type="scientific">Cocos nucifera</name>
    <name type="common">Coconut palm</name>
    <dbReference type="NCBI Taxonomy" id="13894"/>
    <lineage>
        <taxon>Eukaryota</taxon>
        <taxon>Viridiplantae</taxon>
        <taxon>Streptophyta</taxon>
        <taxon>Embryophyta</taxon>
        <taxon>Tracheophyta</taxon>
        <taxon>Spermatophyta</taxon>
        <taxon>Magnoliopsida</taxon>
        <taxon>Liliopsida</taxon>
        <taxon>Arecaceae</taxon>
        <taxon>Arecoideae</taxon>
        <taxon>Cocoseae</taxon>
        <taxon>Attaleinae</taxon>
        <taxon>Cocos</taxon>
    </lineage>
</organism>
<dbReference type="PRINTS" id="PR00623">
    <property type="entry name" value="HISTONEH4"/>
</dbReference>
<feature type="compositionally biased region" description="Basic and acidic residues" evidence="10">
    <location>
        <begin position="471"/>
        <end position="480"/>
    </location>
</feature>
<feature type="compositionally biased region" description="Polar residues" evidence="10">
    <location>
        <begin position="962"/>
        <end position="973"/>
    </location>
</feature>
<dbReference type="FunFam" id="1.10.20.10:FF:000002">
    <property type="entry name" value="Histone H4"/>
    <property type="match status" value="1"/>
</dbReference>
<dbReference type="GO" id="GO:0003677">
    <property type="term" value="F:DNA binding"/>
    <property type="evidence" value="ECO:0007669"/>
    <property type="project" value="UniProtKB-KW"/>
</dbReference>
<protein>
    <recommendedName>
        <fullName evidence="9">Histone H4</fullName>
    </recommendedName>
</protein>
<dbReference type="SMART" id="SM00417">
    <property type="entry name" value="H4"/>
    <property type="match status" value="1"/>
</dbReference>
<comment type="function">
    <text evidence="1 9">Core component of nucleosome. Nucleosomes wrap and compact DNA into chromatin, limiting DNA accessibility to the cellular machineries which require DNA as a template. Histones thereby play a central role in transcription regulation, DNA repair, DNA replication and chromosomal stability. DNA accessibility is regulated via a complex set of post-translational modifications of histones, also called histone code, and nucleosome remodeling.</text>
</comment>
<dbReference type="GO" id="GO:0030527">
    <property type="term" value="F:structural constituent of chromatin"/>
    <property type="evidence" value="ECO:0007669"/>
    <property type="project" value="InterPro"/>
</dbReference>
<gene>
    <name evidence="11" type="ORF">COCNU_07G002830</name>
</gene>
<keyword evidence="12" id="KW-1185">Reference proteome</keyword>
<dbReference type="PANTHER" id="PTHR34536">
    <property type="entry name" value="DENTIN SIALOPHOSPHOPROTEIN-LIKE PROTEIN"/>
    <property type="match status" value="1"/>
</dbReference>
<dbReference type="InterPro" id="IPR009072">
    <property type="entry name" value="Histone-fold"/>
</dbReference>
<evidence type="ECO:0000256" key="6">
    <source>
        <dbReference type="ARBA" id="ARBA00023125"/>
    </source>
</evidence>
<dbReference type="GO" id="GO:0046982">
    <property type="term" value="F:protein heterodimerization activity"/>
    <property type="evidence" value="ECO:0007669"/>
    <property type="project" value="InterPro"/>
</dbReference>